<dbReference type="AlphaFoldDB" id="A0A1T4T8V9"/>
<evidence type="ECO:0000313" key="7">
    <source>
        <dbReference type="EMBL" id="SKA36866.1"/>
    </source>
</evidence>
<feature type="transmembrane region" description="Helical" evidence="5">
    <location>
        <begin position="364"/>
        <end position="384"/>
    </location>
</feature>
<proteinExistence type="predicted"/>
<feature type="transmembrane region" description="Helical" evidence="5">
    <location>
        <begin position="162"/>
        <end position="183"/>
    </location>
</feature>
<dbReference type="OrthoDB" id="8628659at2"/>
<gene>
    <name evidence="7" type="ORF">SAMN02745673_04647</name>
</gene>
<evidence type="ECO:0000256" key="2">
    <source>
        <dbReference type="ARBA" id="ARBA00022692"/>
    </source>
</evidence>
<feature type="transmembrane region" description="Helical" evidence="5">
    <location>
        <begin position="218"/>
        <end position="236"/>
    </location>
</feature>
<protein>
    <submittedName>
        <fullName evidence="7">Sugar phosphate permease</fullName>
    </submittedName>
</protein>
<sequence>MLAANRWFVLCVAISAQIASICALFGVPFVIPELRAAYGLTVAQAGTLAGMPSLGLLLTLLAWGVAIDRYGERVTMTLSLLLTAGVLALLAAVDSPVGVGVLLALVGAASGPVNAASGRLVLGWFAAHERGLAMGIRQAAQPLGMALAAALLPLLAERYGFVTAMLLPAGLSLATAPLAALFATGARQARAPRADPGGEGATGSPYLRSTIWRVHGTSMLLGVPQSALMTYALVYLVDEHGWRAATAGVFISLVQLPGALVRLGAGAWSDRIGNRLGPVRIIAAATGAALLLLAGAAWTSSAAGVVLLALCLLLSMSHNGLTFTAVAETAGLAWAGRAMAVQNSLQSVAATLTPLIAGALIQTWGYAVAFAGTALFCGLAIAVVPPGHPAGGITSARR</sequence>
<dbReference type="InterPro" id="IPR036259">
    <property type="entry name" value="MFS_trans_sf"/>
</dbReference>
<dbReference type="PANTHER" id="PTHR23527">
    <property type="entry name" value="BLL3282 PROTEIN"/>
    <property type="match status" value="1"/>
</dbReference>
<feature type="transmembrane region" description="Helical" evidence="5">
    <location>
        <begin position="74"/>
        <end position="93"/>
    </location>
</feature>
<dbReference type="Gene3D" id="1.20.1250.20">
    <property type="entry name" value="MFS general substrate transporter like domains"/>
    <property type="match status" value="2"/>
</dbReference>
<dbReference type="InterPro" id="IPR011701">
    <property type="entry name" value="MFS"/>
</dbReference>
<accession>A0A1T4T8V9</accession>
<dbReference type="EMBL" id="FUWS01000016">
    <property type="protein sequence ID" value="SKA36866.1"/>
    <property type="molecule type" value="Genomic_DNA"/>
</dbReference>
<dbReference type="PROSITE" id="PS50850">
    <property type="entry name" value="MFS"/>
    <property type="match status" value="1"/>
</dbReference>
<reference evidence="7 8" key="1">
    <citation type="submission" date="2017-02" db="EMBL/GenBank/DDBJ databases">
        <authorList>
            <person name="Peterson S.W."/>
        </authorList>
    </citation>
    <scope>NUCLEOTIDE SEQUENCE [LARGE SCALE GENOMIC DNA]</scope>
    <source>
        <strain evidence="7 8">DSM 45154</strain>
    </source>
</reference>
<evidence type="ECO:0000259" key="6">
    <source>
        <dbReference type="PROSITE" id="PS50850"/>
    </source>
</evidence>
<feature type="transmembrane region" description="Helical" evidence="5">
    <location>
        <begin position="37"/>
        <end position="62"/>
    </location>
</feature>
<dbReference type="Proteomes" id="UP000190637">
    <property type="component" value="Unassembled WGS sequence"/>
</dbReference>
<dbReference type="SUPFAM" id="SSF103473">
    <property type="entry name" value="MFS general substrate transporter"/>
    <property type="match status" value="1"/>
</dbReference>
<dbReference type="STRING" id="1122192.SAMN02745673_04647"/>
<evidence type="ECO:0000256" key="5">
    <source>
        <dbReference type="SAM" id="Phobius"/>
    </source>
</evidence>
<dbReference type="GO" id="GO:0005886">
    <property type="term" value="C:plasma membrane"/>
    <property type="evidence" value="ECO:0007669"/>
    <property type="project" value="UniProtKB-SubCell"/>
</dbReference>
<dbReference type="PANTHER" id="PTHR23527:SF1">
    <property type="entry name" value="BLL3282 PROTEIN"/>
    <property type="match status" value="1"/>
</dbReference>
<dbReference type="RefSeq" id="WP_078763867.1">
    <property type="nucleotide sequence ID" value="NZ_FUWS01000016.1"/>
</dbReference>
<feature type="transmembrane region" description="Helical" evidence="5">
    <location>
        <begin position="282"/>
        <end position="315"/>
    </location>
</feature>
<dbReference type="Pfam" id="PF07690">
    <property type="entry name" value="MFS_1"/>
    <property type="match status" value="1"/>
</dbReference>
<dbReference type="InterPro" id="IPR020846">
    <property type="entry name" value="MFS_dom"/>
</dbReference>
<comment type="subcellular location">
    <subcellularLocation>
        <location evidence="1">Cell membrane</location>
        <topology evidence="1">Multi-pass membrane protein</topology>
    </subcellularLocation>
</comment>
<keyword evidence="4 5" id="KW-0472">Membrane</keyword>
<feature type="domain" description="Major facilitator superfamily (MFS) profile" evidence="6">
    <location>
        <begin position="1"/>
        <end position="389"/>
    </location>
</feature>
<feature type="transmembrane region" description="Helical" evidence="5">
    <location>
        <begin position="7"/>
        <end position="31"/>
    </location>
</feature>
<keyword evidence="3 5" id="KW-1133">Transmembrane helix</keyword>
<dbReference type="GO" id="GO:0022857">
    <property type="term" value="F:transmembrane transporter activity"/>
    <property type="evidence" value="ECO:0007669"/>
    <property type="project" value="InterPro"/>
</dbReference>
<organism evidence="7 8">
    <name type="scientific">Marinactinospora thermotolerans DSM 45154</name>
    <dbReference type="NCBI Taxonomy" id="1122192"/>
    <lineage>
        <taxon>Bacteria</taxon>
        <taxon>Bacillati</taxon>
        <taxon>Actinomycetota</taxon>
        <taxon>Actinomycetes</taxon>
        <taxon>Streptosporangiales</taxon>
        <taxon>Nocardiopsidaceae</taxon>
        <taxon>Marinactinospora</taxon>
    </lineage>
</organism>
<evidence type="ECO:0000256" key="3">
    <source>
        <dbReference type="ARBA" id="ARBA00022989"/>
    </source>
</evidence>
<keyword evidence="2 5" id="KW-0812">Transmembrane</keyword>
<keyword evidence="8" id="KW-1185">Reference proteome</keyword>
<evidence type="ECO:0000256" key="4">
    <source>
        <dbReference type="ARBA" id="ARBA00023136"/>
    </source>
</evidence>
<evidence type="ECO:0000313" key="8">
    <source>
        <dbReference type="Proteomes" id="UP000190637"/>
    </source>
</evidence>
<dbReference type="InterPro" id="IPR052952">
    <property type="entry name" value="MFS-Transporter"/>
</dbReference>
<evidence type="ECO:0000256" key="1">
    <source>
        <dbReference type="ARBA" id="ARBA00004651"/>
    </source>
</evidence>
<name>A0A1T4T8V9_9ACTN</name>
<feature type="transmembrane region" description="Helical" evidence="5">
    <location>
        <begin position="242"/>
        <end position="261"/>
    </location>
</feature>